<evidence type="ECO:0000313" key="4">
    <source>
        <dbReference type="Proteomes" id="UP000284109"/>
    </source>
</evidence>
<feature type="transmembrane region" description="Helical" evidence="1">
    <location>
        <begin position="20"/>
        <end position="40"/>
    </location>
</feature>
<dbReference type="Proteomes" id="UP000284109">
    <property type="component" value="Unassembled WGS sequence"/>
</dbReference>
<name>A0A347SRJ7_9LACO</name>
<keyword evidence="4" id="KW-1185">Reference proteome</keyword>
<proteinExistence type="predicted"/>
<keyword evidence="1" id="KW-1133">Transmembrane helix</keyword>
<evidence type="ECO:0000313" key="5">
    <source>
        <dbReference type="Proteomes" id="UP000284822"/>
    </source>
</evidence>
<organism evidence="2 5">
    <name type="scientific">Bombilactobacillus bombi</name>
    <dbReference type="NCBI Taxonomy" id="1303590"/>
    <lineage>
        <taxon>Bacteria</taxon>
        <taxon>Bacillati</taxon>
        <taxon>Bacillota</taxon>
        <taxon>Bacilli</taxon>
        <taxon>Lactobacillales</taxon>
        <taxon>Lactobacillaceae</taxon>
        <taxon>Bombilactobacillus</taxon>
    </lineage>
</organism>
<dbReference type="EMBL" id="QOCS01000009">
    <property type="protein sequence ID" value="RHW46873.1"/>
    <property type="molecule type" value="Genomic_DNA"/>
</dbReference>
<protein>
    <submittedName>
        <fullName evidence="2">Uncharacterized protein</fullName>
    </submittedName>
</protein>
<dbReference type="Proteomes" id="UP000284822">
    <property type="component" value="Unassembled WGS sequence"/>
</dbReference>
<dbReference type="AlphaFoldDB" id="A0A347SRJ7"/>
<reference evidence="4 5" key="1">
    <citation type="submission" date="2018-07" db="EMBL/GenBank/DDBJ databases">
        <title>Genome sequences of six Lactobacillus spp. isolated from bumble bee guts.</title>
        <authorList>
            <person name="Motta E.V.S."/>
            <person name="Moran N.A."/>
        </authorList>
    </citation>
    <scope>NUCLEOTIDE SEQUENCE [LARGE SCALE GENOMIC DNA]</scope>
    <source>
        <strain evidence="3 4">BI-1.1</strain>
        <strain evidence="2 5">LV-8.1</strain>
    </source>
</reference>
<evidence type="ECO:0000256" key="1">
    <source>
        <dbReference type="SAM" id="Phobius"/>
    </source>
</evidence>
<dbReference type="KEGG" id="lbm:DS830_03880"/>
<evidence type="ECO:0000313" key="2">
    <source>
        <dbReference type="EMBL" id="RHW46873.1"/>
    </source>
</evidence>
<evidence type="ECO:0000313" key="3">
    <source>
        <dbReference type="EMBL" id="RHW49977.1"/>
    </source>
</evidence>
<sequence length="41" mass="4607">MKVKNLKKKKSITTRIIQAVIWLMVIVTLVGVVASAFISFM</sequence>
<keyword evidence="1" id="KW-0472">Membrane</keyword>
<gene>
    <name evidence="3" type="ORF">DS831_07395</name>
    <name evidence="2" type="ORF">DS832_05130</name>
</gene>
<accession>A0A347SRJ7</accession>
<keyword evidence="1" id="KW-0812">Transmembrane</keyword>
<comment type="caution">
    <text evidence="2">The sequence shown here is derived from an EMBL/GenBank/DDBJ whole genome shotgun (WGS) entry which is preliminary data.</text>
</comment>
<dbReference type="EMBL" id="QOCR01000004">
    <property type="protein sequence ID" value="RHW49977.1"/>
    <property type="molecule type" value="Genomic_DNA"/>
</dbReference>